<dbReference type="EMBL" id="CP061800">
    <property type="protein sequence ID" value="QTA84207.1"/>
    <property type="molecule type" value="Genomic_DNA"/>
</dbReference>
<dbReference type="AlphaFoldDB" id="A0A975GK37"/>
<dbReference type="Proteomes" id="UP000663722">
    <property type="component" value="Chromosome"/>
</dbReference>
<protein>
    <submittedName>
        <fullName evidence="1">Uncharacterized protein</fullName>
    </submittedName>
</protein>
<proteinExistence type="predicted"/>
<organism evidence="1 2">
    <name type="scientific">Desulfonema magnum</name>
    <dbReference type="NCBI Taxonomy" id="45655"/>
    <lineage>
        <taxon>Bacteria</taxon>
        <taxon>Pseudomonadati</taxon>
        <taxon>Thermodesulfobacteriota</taxon>
        <taxon>Desulfobacteria</taxon>
        <taxon>Desulfobacterales</taxon>
        <taxon>Desulfococcaceae</taxon>
        <taxon>Desulfonema</taxon>
    </lineage>
</organism>
<accession>A0A975GK37</accession>
<name>A0A975GK37_9BACT</name>
<dbReference type="KEGG" id="dmm:dnm_002010"/>
<gene>
    <name evidence="1" type="ORF">dnm_002010</name>
</gene>
<sequence>MRKIASLYFRTPDARMRKTASLYFRTPDVLFLKFCYSI</sequence>
<reference evidence="1" key="1">
    <citation type="journal article" date="2021" name="Microb. Physiol.">
        <title>Proteogenomic Insights into the Physiology of Marine, Sulfate-Reducing, Filamentous Desulfonema limicola and Desulfonema magnum.</title>
        <authorList>
            <person name="Schnaars V."/>
            <person name="Wohlbrand L."/>
            <person name="Scheve S."/>
            <person name="Hinrichs C."/>
            <person name="Reinhardt R."/>
            <person name="Rabus R."/>
        </authorList>
    </citation>
    <scope>NUCLEOTIDE SEQUENCE</scope>
    <source>
        <strain evidence="1">4be13</strain>
    </source>
</reference>
<keyword evidence="2" id="KW-1185">Reference proteome</keyword>
<evidence type="ECO:0000313" key="1">
    <source>
        <dbReference type="EMBL" id="QTA84207.1"/>
    </source>
</evidence>
<evidence type="ECO:0000313" key="2">
    <source>
        <dbReference type="Proteomes" id="UP000663722"/>
    </source>
</evidence>